<dbReference type="GO" id="GO:0046872">
    <property type="term" value="F:metal ion binding"/>
    <property type="evidence" value="ECO:0007669"/>
    <property type="project" value="UniProtKB-KW"/>
</dbReference>
<proteinExistence type="predicted"/>
<accession>A0ABC9FXW1</accession>
<feature type="domain" description="Phorbol-ester/DAG-type" evidence="4">
    <location>
        <begin position="13"/>
        <end position="63"/>
    </location>
</feature>
<keyword evidence="6" id="KW-1185">Reference proteome</keyword>
<protein>
    <recommendedName>
        <fullName evidence="4">Phorbol-ester/DAG-type domain-containing protein</fullName>
    </recommendedName>
</protein>
<dbReference type="InterPro" id="IPR004146">
    <property type="entry name" value="DC1"/>
</dbReference>
<keyword evidence="1" id="KW-0479">Metal-binding</keyword>
<sequence>MASQTRRHFADPHHPLEKTQYSHDQIGHCNLCLLKLAGLTGYGCYHCNIHVHGECARHFAETISFFAHPHTLKLTRIPELRTCDICRGHCPPGSFAYRCGIGGCGFYAHSLCAMLPQRVGNLRMVSSSEAGCCSECRHPLPVWRYVCSSPDLQLHVTCAIAIDPPTGAGKGSRNGPAGIQGNHHGAGCRQRNIGGGPAGQGWHWPPPPPIPGSYFGGPVLFQGGYWPAPPPPFQGSYFGAGVPFIQGGYGWLPPPFLGSASYYTPAAPGGHGAAGGHNIFGDSSGMMTGIASFLANVAINTVAGDFASQLLGAVLGC</sequence>
<dbReference type="Pfam" id="PF03107">
    <property type="entry name" value="C1_2"/>
    <property type="match status" value="1"/>
</dbReference>
<gene>
    <name evidence="5" type="ORF">URODEC1_LOCUS110290</name>
</gene>
<dbReference type="PANTHER" id="PTHR47841:SF2">
    <property type="entry name" value="OS07G0609800 PROTEIN"/>
    <property type="match status" value="1"/>
</dbReference>
<evidence type="ECO:0000313" key="6">
    <source>
        <dbReference type="Proteomes" id="UP001497457"/>
    </source>
</evidence>
<organism evidence="5 6">
    <name type="scientific">Urochloa decumbens</name>
    <dbReference type="NCBI Taxonomy" id="240449"/>
    <lineage>
        <taxon>Eukaryota</taxon>
        <taxon>Viridiplantae</taxon>
        <taxon>Streptophyta</taxon>
        <taxon>Embryophyta</taxon>
        <taxon>Tracheophyta</taxon>
        <taxon>Spermatophyta</taxon>
        <taxon>Magnoliopsida</taxon>
        <taxon>Liliopsida</taxon>
        <taxon>Poales</taxon>
        <taxon>Poaceae</taxon>
        <taxon>PACMAD clade</taxon>
        <taxon>Panicoideae</taxon>
        <taxon>Panicodae</taxon>
        <taxon>Paniceae</taxon>
        <taxon>Melinidinae</taxon>
        <taxon>Urochloa</taxon>
    </lineage>
</organism>
<dbReference type="Proteomes" id="UP001497457">
    <property type="component" value="Chromosome 7b"/>
</dbReference>
<evidence type="ECO:0000256" key="2">
    <source>
        <dbReference type="ARBA" id="ARBA00022737"/>
    </source>
</evidence>
<dbReference type="EMBL" id="OZ075117">
    <property type="protein sequence ID" value="CAL5084022.1"/>
    <property type="molecule type" value="Genomic_DNA"/>
</dbReference>
<dbReference type="PROSITE" id="PS50081">
    <property type="entry name" value="ZF_DAG_PE_2"/>
    <property type="match status" value="1"/>
</dbReference>
<dbReference type="PANTHER" id="PTHR47841">
    <property type="entry name" value="DIACYLGLYCEROL KINASE THETA-LIKE-RELATED"/>
    <property type="match status" value="1"/>
</dbReference>
<name>A0ABC9FXW1_9POAL</name>
<reference evidence="5" key="1">
    <citation type="submission" date="2024-10" db="EMBL/GenBank/DDBJ databases">
        <authorList>
            <person name="Ryan C."/>
        </authorList>
    </citation>
    <scope>NUCLEOTIDE SEQUENCE [LARGE SCALE GENOMIC DNA]</scope>
</reference>
<dbReference type="AlphaFoldDB" id="A0ABC9FXW1"/>
<keyword evidence="2" id="KW-0677">Repeat</keyword>
<dbReference type="InterPro" id="IPR002219">
    <property type="entry name" value="PKC_DAG/PE"/>
</dbReference>
<evidence type="ECO:0000313" key="5">
    <source>
        <dbReference type="EMBL" id="CAL5084022.1"/>
    </source>
</evidence>
<evidence type="ECO:0000256" key="3">
    <source>
        <dbReference type="ARBA" id="ARBA00022833"/>
    </source>
</evidence>
<keyword evidence="3" id="KW-0862">Zinc</keyword>
<dbReference type="SUPFAM" id="SSF57889">
    <property type="entry name" value="Cysteine-rich domain"/>
    <property type="match status" value="2"/>
</dbReference>
<evidence type="ECO:0000259" key="4">
    <source>
        <dbReference type="PROSITE" id="PS50081"/>
    </source>
</evidence>
<evidence type="ECO:0000256" key="1">
    <source>
        <dbReference type="ARBA" id="ARBA00022723"/>
    </source>
</evidence>
<dbReference type="InterPro" id="IPR046349">
    <property type="entry name" value="C1-like_sf"/>
</dbReference>